<dbReference type="Gene3D" id="3.40.50.150">
    <property type="entry name" value="Vaccinia Virus protein VP39"/>
    <property type="match status" value="1"/>
</dbReference>
<comment type="caution">
    <text evidence="6">The sequence shown here is derived from an EMBL/GenBank/DDBJ whole genome shotgun (WGS) entry which is preliminary data.</text>
</comment>
<dbReference type="PANTHER" id="PTHR41313">
    <property type="entry name" value="ADENINE-SPECIFIC METHYLTRANSFERASE"/>
    <property type="match status" value="1"/>
</dbReference>
<dbReference type="InterPro" id="IPR052933">
    <property type="entry name" value="DNA_Protect_Modify"/>
</dbReference>
<evidence type="ECO:0000313" key="7">
    <source>
        <dbReference type="Proteomes" id="UP000018211"/>
    </source>
</evidence>
<accession>A0AAV2VPK8</accession>
<feature type="region of interest" description="Disordered" evidence="3">
    <location>
        <begin position="1485"/>
        <end position="1516"/>
    </location>
</feature>
<dbReference type="Pfam" id="PF00271">
    <property type="entry name" value="Helicase_C"/>
    <property type="match status" value="1"/>
</dbReference>
<dbReference type="RefSeq" id="WP_022611711.1">
    <property type="nucleotide sequence ID" value="NZ_LK391965.1"/>
</dbReference>
<evidence type="ECO:0000256" key="2">
    <source>
        <dbReference type="SAM" id="Coils"/>
    </source>
</evidence>
<keyword evidence="2" id="KW-0175">Coiled coil</keyword>
<feature type="domain" description="Helicase ATP-binding" evidence="4">
    <location>
        <begin position="1117"/>
        <end position="1414"/>
    </location>
</feature>
<evidence type="ECO:0000256" key="1">
    <source>
        <dbReference type="ARBA" id="ARBA00022806"/>
    </source>
</evidence>
<dbReference type="InterPro" id="IPR011639">
    <property type="entry name" value="MethylTrfase_TaqI-like_dom"/>
</dbReference>
<keyword evidence="1" id="KW-0547">Nucleotide-binding</keyword>
<sequence length="2350" mass="266000">MYLFKITTQHNTEVSILISSNWDKNAEVEVRGAPKDQAMIESFLKFNGMTPDGHIAQLPDMSPMSVHYSFTTKEAIKQGFNIEFVEGKQLPYPHRDVVFDSTKDEKLPLNTKPQSFKLQDRYQFQGLPVSIENKAGTNRSGVDPDGSKWSVSMHYDYGYIRSTKGTDQEGIDCYIGPNRRADHVYIVKQHAIEKVKKWSSKYCPQCKEHAQDCACPEFFDEDKVMLGFDNKEQARAAYLKQYDSDLFLGPISTMRIEDFKKAIAEADGEELDLPLLFVHDHAVLDSATDEQVQALLAAKDINELEATFNQIFQTIAFAGDREFGLKASGVKTREAINNKVKAIVDRIKASNWDTSTLTAEDYDLLVQYSGRGGLSENSQYEYYTPTYIAEGCWELLSANGFDNGNVLEPSAGAGVFNATKHQGVKMTATEIDPVSSAVNKILHPEDNVFNQSFEKMAVESPDNHFDSVIGNIPFGSARGASAHDDPDHKSEKLIERYFINRLIDKVKPSGLLVLVVPVNIVRERGKAWQKWRAKISKKAEFLGAHKLPSKTFGKQGTGVVTDIIVLRKHSKNAADKIAQLPMVQLQTANVLWDTFLEGKWWERDGKPFIHGKFVPKDASKVRDDDKVIRDASVTDVALKRKLAAKFHSRIDWEALDTAEPAIKNYVEGDLRVIDERTYEFTRGNWEAVDALQTTTDIDESKYGVASLEALQGLLESNHGLMSLSVKQAFAAMKAWGHLFSKPQKQAIEFAMTQPSDEYREQIFRGSLIGADLARFQNDTNQGNWNATEQMRLQELVANEINKYGHPKHNKGLILAGERSRYFGVFSNAMDENGDYSTLLTGEVSTKGLAFDDTNPHAIVEHLYLREGMMHITLEDIQQLYKGKTPIQSLSDLADDKNLAIHPDGLVMPMSRFCSGDVYQKVLTLSHAFNAETDPKLRAKYQHQLEEIEQRRSKTQPENIAFSMRHKWIDRKYVLQFMHEKGYSNLDYLVDKKQVAKDDDTGESYVENVQERDTSSPFGEFVGYDDTQGFNKQLNNWLNGGNVTSSKQEYIEEYKERVARLDEEFRLWMQQHQDIDDLTELYNQKFNSYIPFEHSDADLGLEGVSAMVKPHGYQCSAVRRLSEDGSGILGFDVGLGKTFSALALAAYNKQMGRANKTLIVVPNSVLANWYHEAKMFHGNLDNALFVGFKPKLDKGGQIQREPVKDEQGKPKKNKHTGEIEYQDTLIKESAEEIFDKMHQIPQTSKSLIVMTFEKYKEIQMRAVSKHKYADKWVEKSLISDQMAASTVAGDDFKLGKGKDKISYKEAVRKEALQQRFLEDGGHKKGEYPYFEDMGFQSVIIDEAHAFKNSFKAGDKTANIAYLPNPTESQRAIDMAMKMAYLRDQNEGRGPVLLSATPVTNSPLEIFNMLSLVLPVEEFEKFGVYTADDFVRVFGKVDNIEKMTVRGDIVQKDGLVGFQNLDGLRNLFHRYTLMRNAEDVSLALPDAPEKHESVDMTADQESAYESLREEAKEASKPVSQRSANARALFAVMRDMDKVTTDMDLYNRTITFTLPLNKVKAVNQLVASLPASIEAERIEQNEEGEEVKRKVSIELDLQRYEQPESGSIVIVVPDVYEQAVLDRLNDAAIKPADVSHPLTPKYAKLVANLKAELEVKGKQIIFTEEKTQHHKLKRIIVNQLGLDEKQIGIINGSDAAGAKLQRIADAYNAGDIKIVICNKKAEVGVNLQKGTSAIHHLTLPWTPASIQQRNGRGVRQGNTASKVSLYYYLGKGSFDGYRLDLLNKKKSWMRDLFNGTESEAVNGNAIDNDDYLDMFEADPEAAKAKRMERLAQKQAERKRKSDLKCAVDLSQVIGLRCQLTSWEADKAEDYNRLVERKDKAQASLSRIKEKGEDSSKAEQALARVNKSLQDHDEKWQEDRAKLESRLSQRVTFLKQKASAGELPFDSAIIENPENAIVARDGSVLTVGTYFETDFGAILRIEQVEQSSRSVHYSVPVGDVSYYWWGRRNGDFMKADLDSMPDGLKRVSLSDDEVRVKQILSITYSYNTLSKLKKDQFVKYRDDIKLQGYGNFLFRVNGELTLASADQHPTEMLVYPDVSDNALKREIALHYLKLRREDKPMYAWREVVKPFFGDFYDQEIAEYGLKASQADVLATCDQAWTDYQPTLLEGIQLSSSLKGLPAAVGKHQAYRLVRQDFQESVEDKAAELGDNRMEINRWVREFISGLESKLLDEAETAKRQAADAELEELKKNPAFKELPAEVKKGFEDIGITARYNYKDVSIPRNGRYRARSLPAFQHFFLKDENGKAGKLFAAKDILKNRFSAKFCTAEGDWDGSWWYFPVSVDVKEVFEIIY</sequence>
<protein>
    <submittedName>
        <fullName evidence="6">SNF2 family protein</fullName>
    </submittedName>
</protein>
<dbReference type="EMBL" id="CAOF01000095">
    <property type="protein sequence ID" value="CCO46653.1"/>
    <property type="molecule type" value="Genomic_DNA"/>
</dbReference>
<gene>
    <name evidence="6" type="ORF">VIBNISOn1_1840036</name>
</gene>
<dbReference type="GO" id="GO:0006304">
    <property type="term" value="P:DNA modification"/>
    <property type="evidence" value="ECO:0007669"/>
    <property type="project" value="InterPro"/>
</dbReference>
<evidence type="ECO:0000259" key="5">
    <source>
        <dbReference type="PROSITE" id="PS51194"/>
    </source>
</evidence>
<dbReference type="Pfam" id="PF18823">
    <property type="entry name" value="InPase"/>
    <property type="match status" value="2"/>
</dbReference>
<dbReference type="InterPro" id="IPR014001">
    <property type="entry name" value="Helicase_ATP-bd"/>
</dbReference>
<dbReference type="Proteomes" id="UP000018211">
    <property type="component" value="Unassembled WGS sequence"/>
</dbReference>
<proteinExistence type="predicted"/>
<dbReference type="InterPro" id="IPR041595">
    <property type="entry name" value="Inorganic_Pase"/>
</dbReference>
<evidence type="ECO:0000256" key="3">
    <source>
        <dbReference type="SAM" id="MobiDB-lite"/>
    </source>
</evidence>
<dbReference type="Pfam" id="PF07669">
    <property type="entry name" value="Eco57I"/>
    <property type="match status" value="1"/>
</dbReference>
<feature type="region of interest" description="Disordered" evidence="3">
    <location>
        <begin position="1195"/>
        <end position="1217"/>
    </location>
</feature>
<dbReference type="GO" id="GO:0009007">
    <property type="term" value="F:site-specific DNA-methyltransferase (adenine-specific) activity"/>
    <property type="evidence" value="ECO:0007669"/>
    <property type="project" value="UniProtKB-EC"/>
</dbReference>
<dbReference type="InterPro" id="IPR000330">
    <property type="entry name" value="SNF2_N"/>
</dbReference>
<dbReference type="PROSITE" id="PS51192">
    <property type="entry name" value="HELICASE_ATP_BIND_1"/>
    <property type="match status" value="1"/>
</dbReference>
<dbReference type="InterPro" id="IPR038718">
    <property type="entry name" value="SNF2-like_sf"/>
</dbReference>
<feature type="coiled-coil region" evidence="2">
    <location>
        <begin position="1867"/>
        <end position="1922"/>
    </location>
</feature>
<name>A0AAV2VPK8_9VIBR</name>
<keyword evidence="1" id="KW-0347">Helicase</keyword>
<dbReference type="PRINTS" id="PR00507">
    <property type="entry name" value="N12N6MTFRASE"/>
</dbReference>
<dbReference type="GO" id="GO:0005524">
    <property type="term" value="F:ATP binding"/>
    <property type="evidence" value="ECO:0007669"/>
    <property type="project" value="InterPro"/>
</dbReference>
<dbReference type="InterPro" id="IPR027417">
    <property type="entry name" value="P-loop_NTPase"/>
</dbReference>
<dbReference type="SUPFAM" id="SSF52540">
    <property type="entry name" value="P-loop containing nucleoside triphosphate hydrolases"/>
    <property type="match status" value="2"/>
</dbReference>
<keyword evidence="1" id="KW-0378">Hydrolase</keyword>
<organism evidence="6 7">
    <name type="scientific">Vibrio nigripulchritudo SOn1</name>
    <dbReference type="NCBI Taxonomy" id="1238450"/>
    <lineage>
        <taxon>Bacteria</taxon>
        <taxon>Pseudomonadati</taxon>
        <taxon>Pseudomonadota</taxon>
        <taxon>Gammaproteobacteria</taxon>
        <taxon>Vibrionales</taxon>
        <taxon>Vibrionaceae</taxon>
        <taxon>Vibrio</taxon>
    </lineage>
</organism>
<dbReference type="Gene3D" id="3.40.50.300">
    <property type="entry name" value="P-loop containing nucleotide triphosphate hydrolases"/>
    <property type="match status" value="1"/>
</dbReference>
<dbReference type="SUPFAM" id="SSF53335">
    <property type="entry name" value="S-adenosyl-L-methionine-dependent methyltransferases"/>
    <property type="match status" value="1"/>
</dbReference>
<dbReference type="Pfam" id="PF00176">
    <property type="entry name" value="SNF2-rel_dom"/>
    <property type="match status" value="2"/>
</dbReference>
<dbReference type="PANTHER" id="PTHR41313:SF1">
    <property type="entry name" value="DNA METHYLASE ADENINE-SPECIFIC DOMAIN-CONTAINING PROTEIN"/>
    <property type="match status" value="1"/>
</dbReference>
<reference evidence="6 7" key="1">
    <citation type="journal article" date="2013" name="ISME J.">
        <title>Comparative genomics of pathogenic lineages of Vibrio nigripulchritudo identifies virulence-associated traits.</title>
        <authorList>
            <person name="Goudenege D."/>
            <person name="Labreuche Y."/>
            <person name="Krin E."/>
            <person name="Ansquer D."/>
            <person name="Mangenot S."/>
            <person name="Calteau A."/>
            <person name="Medigue C."/>
            <person name="Mazel D."/>
            <person name="Polz M.F."/>
            <person name="Le Roux F."/>
        </authorList>
    </citation>
    <scope>NUCLEOTIDE SEQUENCE [LARGE SCALE GENOMIC DNA]</scope>
    <source>
        <strain evidence="6 7">SOn1</strain>
    </source>
</reference>
<evidence type="ECO:0000259" key="4">
    <source>
        <dbReference type="PROSITE" id="PS51192"/>
    </source>
</evidence>
<dbReference type="SMART" id="SM00490">
    <property type="entry name" value="HELICc"/>
    <property type="match status" value="1"/>
</dbReference>
<dbReference type="Gene3D" id="3.40.50.10810">
    <property type="entry name" value="Tandem AAA-ATPase domain"/>
    <property type="match status" value="2"/>
</dbReference>
<feature type="domain" description="Helicase C-terminal" evidence="5">
    <location>
        <begin position="1645"/>
        <end position="1801"/>
    </location>
</feature>
<dbReference type="InterPro" id="IPR029063">
    <property type="entry name" value="SAM-dependent_MTases_sf"/>
</dbReference>
<dbReference type="SMART" id="SM00487">
    <property type="entry name" value="DEXDc"/>
    <property type="match status" value="1"/>
</dbReference>
<feature type="compositionally biased region" description="Basic and acidic residues" evidence="3">
    <location>
        <begin position="1504"/>
        <end position="1513"/>
    </location>
</feature>
<evidence type="ECO:0000313" key="6">
    <source>
        <dbReference type="EMBL" id="CCO46653.1"/>
    </source>
</evidence>
<dbReference type="PROSITE" id="PS51194">
    <property type="entry name" value="HELICASE_CTER"/>
    <property type="match status" value="1"/>
</dbReference>
<dbReference type="InterPro" id="IPR001650">
    <property type="entry name" value="Helicase_C-like"/>
</dbReference>
<keyword evidence="1" id="KW-0067">ATP-binding</keyword>